<protein>
    <submittedName>
        <fullName evidence="6">Putative L-lysine-epsilon aminotransferase</fullName>
        <ecNumber evidence="6">2.6.1.36</ecNumber>
    </submittedName>
</protein>
<dbReference type="Gene3D" id="3.90.1150.10">
    <property type="entry name" value="Aspartate Aminotransferase, domain 1"/>
    <property type="match status" value="1"/>
</dbReference>
<dbReference type="EMBL" id="SJPF01000006">
    <property type="protein sequence ID" value="TWT29914.1"/>
    <property type="molecule type" value="Genomic_DNA"/>
</dbReference>
<dbReference type="PIRSF" id="PIRSF000521">
    <property type="entry name" value="Transaminase_4ab_Lys_Orn"/>
    <property type="match status" value="1"/>
</dbReference>
<dbReference type="InterPro" id="IPR015422">
    <property type="entry name" value="PyrdxlP-dep_Trfase_small"/>
</dbReference>
<dbReference type="Proteomes" id="UP000318878">
    <property type="component" value="Unassembled WGS sequence"/>
</dbReference>
<dbReference type="OrthoDB" id="241503at2"/>
<dbReference type="GO" id="GO:0030170">
    <property type="term" value="F:pyridoxal phosphate binding"/>
    <property type="evidence" value="ECO:0007669"/>
    <property type="project" value="InterPro"/>
</dbReference>
<dbReference type="Pfam" id="PF00202">
    <property type="entry name" value="Aminotran_3"/>
    <property type="match status" value="1"/>
</dbReference>
<comment type="cofactor">
    <cofactor evidence="1">
        <name>pyridoxal 5'-phosphate</name>
        <dbReference type="ChEBI" id="CHEBI:597326"/>
    </cofactor>
</comment>
<dbReference type="PANTHER" id="PTHR11986">
    <property type="entry name" value="AMINOTRANSFERASE CLASS III"/>
    <property type="match status" value="1"/>
</dbReference>
<dbReference type="RefSeq" id="WP_146436047.1">
    <property type="nucleotide sequence ID" value="NZ_SJPF01000006.1"/>
</dbReference>
<proteinExistence type="inferred from homology"/>
<sequence>MDQPKLTAEMLKADPRVVEAKRLLREALAEHSEKLARRDPLPELQADYEAALSQFADLRGNPLYYPFLGSGIGRGSLVELADGSVKYDMISGIGVHVCGHSLPELVDVLTDAAIEDTVMQGNLQQNRESLEVCQRLVTLARGQGAPIDHCFLTSSGAMANENALKILFQHRTGSHRILAFDHAFAGRSIVLSQITDRPRYRAGLPATIPVDFVPFYNPDAGEESQHDAVAALRMYLTRYPGAHCGFIMELVQGEGGYRTAPKSFFAALCEELRSASVPIYFDEIQTFGRTLAPFAYQMLGLDQYADIVTVGKMTQVCATLFGGAMNPKPGLLSQTFTSSTTALLAAKYILDRLQHGGFYGPDGRNAQIHRRFCIRFEKLNQRHPELIRGPFGVGGMVALTALDGSAAAAKRVLTELFSAGVIAFAAGSDPTRIRFLPSLLAVSDDEIEAVCDILEQTLLRSHQESSGSPA</sequence>
<evidence type="ECO:0000313" key="6">
    <source>
        <dbReference type="EMBL" id="TWT29914.1"/>
    </source>
</evidence>
<evidence type="ECO:0000256" key="2">
    <source>
        <dbReference type="ARBA" id="ARBA00022576"/>
    </source>
</evidence>
<evidence type="ECO:0000256" key="1">
    <source>
        <dbReference type="ARBA" id="ARBA00001933"/>
    </source>
</evidence>
<keyword evidence="2 6" id="KW-0032">Aminotransferase</keyword>
<organism evidence="6 7">
    <name type="scientific">Blastopirellula retiformator</name>
    <dbReference type="NCBI Taxonomy" id="2527970"/>
    <lineage>
        <taxon>Bacteria</taxon>
        <taxon>Pseudomonadati</taxon>
        <taxon>Planctomycetota</taxon>
        <taxon>Planctomycetia</taxon>
        <taxon>Pirellulales</taxon>
        <taxon>Pirellulaceae</taxon>
        <taxon>Blastopirellula</taxon>
    </lineage>
</organism>
<evidence type="ECO:0000313" key="7">
    <source>
        <dbReference type="Proteomes" id="UP000318878"/>
    </source>
</evidence>
<dbReference type="InterPro" id="IPR005814">
    <property type="entry name" value="Aminotrans_3"/>
</dbReference>
<dbReference type="AlphaFoldDB" id="A0A5C5UTZ8"/>
<dbReference type="PANTHER" id="PTHR11986:SF79">
    <property type="entry name" value="ACETYLORNITHINE AMINOTRANSFERASE, MITOCHONDRIAL"/>
    <property type="match status" value="1"/>
</dbReference>
<comment type="caution">
    <text evidence="6">The sequence shown here is derived from an EMBL/GenBank/DDBJ whole genome shotgun (WGS) entry which is preliminary data.</text>
</comment>
<evidence type="ECO:0000256" key="4">
    <source>
        <dbReference type="ARBA" id="ARBA00022898"/>
    </source>
</evidence>
<dbReference type="GO" id="GO:0045484">
    <property type="term" value="F:L-lysine 6-transaminase activity"/>
    <property type="evidence" value="ECO:0007669"/>
    <property type="project" value="UniProtKB-EC"/>
</dbReference>
<dbReference type="GO" id="GO:0042802">
    <property type="term" value="F:identical protein binding"/>
    <property type="evidence" value="ECO:0007669"/>
    <property type="project" value="TreeGrafter"/>
</dbReference>
<comment type="similarity">
    <text evidence="5">Belongs to the class-III pyridoxal-phosphate-dependent aminotransferase family.</text>
</comment>
<dbReference type="SUPFAM" id="SSF53383">
    <property type="entry name" value="PLP-dependent transferases"/>
    <property type="match status" value="1"/>
</dbReference>
<accession>A0A5C5UTZ8</accession>
<dbReference type="EC" id="2.6.1.36" evidence="6"/>
<dbReference type="InterPro" id="IPR015424">
    <property type="entry name" value="PyrdxlP-dep_Trfase"/>
</dbReference>
<dbReference type="InterPro" id="IPR050103">
    <property type="entry name" value="Class-III_PLP-dep_AT"/>
</dbReference>
<keyword evidence="7" id="KW-1185">Reference proteome</keyword>
<gene>
    <name evidence="6" type="primary">lat</name>
    <name evidence="6" type="ORF">Enr8_45700</name>
</gene>
<reference evidence="6 7" key="1">
    <citation type="submission" date="2019-02" db="EMBL/GenBank/DDBJ databases">
        <title>Deep-cultivation of Planctomycetes and their phenomic and genomic characterization uncovers novel biology.</title>
        <authorList>
            <person name="Wiegand S."/>
            <person name="Jogler M."/>
            <person name="Boedeker C."/>
            <person name="Pinto D."/>
            <person name="Vollmers J."/>
            <person name="Rivas-Marin E."/>
            <person name="Kohn T."/>
            <person name="Peeters S.H."/>
            <person name="Heuer A."/>
            <person name="Rast P."/>
            <person name="Oberbeckmann S."/>
            <person name="Bunk B."/>
            <person name="Jeske O."/>
            <person name="Meyerdierks A."/>
            <person name="Storesund J.E."/>
            <person name="Kallscheuer N."/>
            <person name="Luecker S."/>
            <person name="Lage O.M."/>
            <person name="Pohl T."/>
            <person name="Merkel B.J."/>
            <person name="Hornburger P."/>
            <person name="Mueller R.-W."/>
            <person name="Bruemmer F."/>
            <person name="Labrenz M."/>
            <person name="Spormann A.M."/>
            <person name="Op Den Camp H."/>
            <person name="Overmann J."/>
            <person name="Amann R."/>
            <person name="Jetten M.S.M."/>
            <person name="Mascher T."/>
            <person name="Medema M.H."/>
            <person name="Devos D.P."/>
            <person name="Kaster A.-K."/>
            <person name="Ovreas L."/>
            <person name="Rohde M."/>
            <person name="Galperin M.Y."/>
            <person name="Jogler C."/>
        </authorList>
    </citation>
    <scope>NUCLEOTIDE SEQUENCE [LARGE SCALE GENOMIC DNA]</scope>
    <source>
        <strain evidence="6 7">Enr8</strain>
    </source>
</reference>
<name>A0A5C5UTZ8_9BACT</name>
<keyword evidence="4 5" id="KW-0663">Pyridoxal phosphate</keyword>
<keyword evidence="3 6" id="KW-0808">Transferase</keyword>
<evidence type="ECO:0000256" key="3">
    <source>
        <dbReference type="ARBA" id="ARBA00022679"/>
    </source>
</evidence>
<evidence type="ECO:0000256" key="5">
    <source>
        <dbReference type="RuleBase" id="RU003560"/>
    </source>
</evidence>
<dbReference type="InterPro" id="IPR015421">
    <property type="entry name" value="PyrdxlP-dep_Trfase_major"/>
</dbReference>
<dbReference type="Gene3D" id="3.40.640.10">
    <property type="entry name" value="Type I PLP-dependent aspartate aminotransferase-like (Major domain)"/>
    <property type="match status" value="1"/>
</dbReference>